<evidence type="ECO:0000256" key="1">
    <source>
        <dbReference type="ARBA" id="ARBA00001911"/>
    </source>
</evidence>
<dbReference type="Pfam" id="PF01370">
    <property type="entry name" value="Epimerase"/>
    <property type="match status" value="1"/>
</dbReference>
<dbReference type="UniPathway" id="UPA00796">
    <property type="reaction ID" value="UER00771"/>
</dbReference>
<keyword evidence="2" id="KW-0210">Decarboxylase</keyword>
<protein>
    <submittedName>
        <fullName evidence="6">Putative NADH dehydrogenase</fullName>
    </submittedName>
</protein>
<evidence type="ECO:0000256" key="3">
    <source>
        <dbReference type="ARBA" id="ARBA00023027"/>
    </source>
</evidence>
<accession>A0A6M3K2I7</accession>
<dbReference type="InterPro" id="IPR001509">
    <property type="entry name" value="Epimerase_deHydtase"/>
</dbReference>
<dbReference type="InterPro" id="IPR036291">
    <property type="entry name" value="NAD(P)-bd_dom_sf"/>
</dbReference>
<feature type="domain" description="NAD-dependent epimerase/dehydratase" evidence="5">
    <location>
        <begin position="4"/>
        <end position="237"/>
    </location>
</feature>
<dbReference type="GO" id="GO:0070403">
    <property type="term" value="F:NAD+ binding"/>
    <property type="evidence" value="ECO:0007669"/>
    <property type="project" value="InterPro"/>
</dbReference>
<proteinExistence type="predicted"/>
<evidence type="ECO:0000259" key="5">
    <source>
        <dbReference type="Pfam" id="PF01370"/>
    </source>
</evidence>
<reference evidence="6" key="1">
    <citation type="submission" date="2020-03" db="EMBL/GenBank/DDBJ databases">
        <title>The deep terrestrial virosphere.</title>
        <authorList>
            <person name="Holmfeldt K."/>
            <person name="Nilsson E."/>
            <person name="Simone D."/>
            <person name="Lopez-Fernandez M."/>
            <person name="Wu X."/>
            <person name="de Brujin I."/>
            <person name="Lundin D."/>
            <person name="Andersson A."/>
            <person name="Bertilsson S."/>
            <person name="Dopson M."/>
        </authorList>
    </citation>
    <scope>NUCLEOTIDE SEQUENCE</scope>
    <source>
        <strain evidence="6">MM415A01483</strain>
    </source>
</reference>
<evidence type="ECO:0000256" key="4">
    <source>
        <dbReference type="ARBA" id="ARBA00023239"/>
    </source>
</evidence>
<keyword evidence="3" id="KW-0520">NAD</keyword>
<dbReference type="InterPro" id="IPR044516">
    <property type="entry name" value="UXS-like"/>
</dbReference>
<dbReference type="GO" id="GO:0048040">
    <property type="term" value="F:UDP-glucuronate decarboxylase activity"/>
    <property type="evidence" value="ECO:0007669"/>
    <property type="project" value="TreeGrafter"/>
</dbReference>
<dbReference type="GO" id="GO:0005737">
    <property type="term" value="C:cytoplasm"/>
    <property type="evidence" value="ECO:0007669"/>
    <property type="project" value="TreeGrafter"/>
</dbReference>
<dbReference type="GO" id="GO:0042732">
    <property type="term" value="P:D-xylose metabolic process"/>
    <property type="evidence" value="ECO:0007669"/>
    <property type="project" value="InterPro"/>
</dbReference>
<name>A0A6M3K2I7_9ZZZZ</name>
<evidence type="ECO:0000256" key="2">
    <source>
        <dbReference type="ARBA" id="ARBA00022793"/>
    </source>
</evidence>
<dbReference type="PANTHER" id="PTHR43078:SF6">
    <property type="entry name" value="UDP-GLUCURONIC ACID DECARBOXYLASE 1"/>
    <property type="match status" value="1"/>
</dbReference>
<gene>
    <name evidence="6" type="ORF">MM415A01483_0018</name>
</gene>
<organism evidence="6">
    <name type="scientific">viral metagenome</name>
    <dbReference type="NCBI Taxonomy" id="1070528"/>
    <lineage>
        <taxon>unclassified sequences</taxon>
        <taxon>metagenomes</taxon>
        <taxon>organismal metagenomes</taxon>
    </lineage>
</organism>
<dbReference type="SUPFAM" id="SSF51735">
    <property type="entry name" value="NAD(P)-binding Rossmann-fold domains"/>
    <property type="match status" value="1"/>
</dbReference>
<dbReference type="GO" id="GO:0033320">
    <property type="term" value="P:UDP-D-xylose biosynthetic process"/>
    <property type="evidence" value="ECO:0007669"/>
    <property type="project" value="UniProtKB-UniPathway"/>
</dbReference>
<dbReference type="AlphaFoldDB" id="A0A6M3K2I7"/>
<dbReference type="Gene3D" id="3.40.50.720">
    <property type="entry name" value="NAD(P)-binding Rossmann-like Domain"/>
    <property type="match status" value="1"/>
</dbReference>
<dbReference type="PANTHER" id="PTHR43078">
    <property type="entry name" value="UDP-GLUCURONIC ACID DECARBOXYLASE-RELATED"/>
    <property type="match status" value="1"/>
</dbReference>
<evidence type="ECO:0000313" key="6">
    <source>
        <dbReference type="EMBL" id="QJA76580.1"/>
    </source>
</evidence>
<dbReference type="EMBL" id="MT142232">
    <property type="protein sequence ID" value="QJA76580.1"/>
    <property type="molecule type" value="Genomic_DNA"/>
</dbReference>
<keyword evidence="4" id="KW-0456">Lyase</keyword>
<sequence>MKKVLVTGGAGFVGSHLVDKLLELGYQVIVIDDLSTGRLENLEKPIKNNPNLKVVPQISILDRWVLDGLVFQSDYVFHLAAVVGVKEVLRNPINAIHTNIEGTRLVLEAAKKYNKMVVIASSSEVYGPEAELPYKETSNILTGINMRARWSYACSKAMDEFLALSYYKQYGVKVNVVRLFNVVGPRQRWEYGMVLPNFVINALLLKPLIVHNGGNQTRSFCHVKDIVNGMLKIMFYEDFYGSAEYGQIFNLGRETEITIKGLAEMVLPLTNSLSPIINVSSNDVYDFEFEDMPRRRPDISKARKILNFEPSYTMVEMVGSVVNYYKEELRKNNDN</sequence>
<comment type="cofactor">
    <cofactor evidence="1">
        <name>NAD(+)</name>
        <dbReference type="ChEBI" id="CHEBI:57540"/>
    </cofactor>
</comment>